<dbReference type="PANTHER" id="PTHR22777">
    <property type="entry name" value="HEMOLYSIN-RELATED"/>
    <property type="match status" value="1"/>
</dbReference>
<dbReference type="InterPro" id="IPR000644">
    <property type="entry name" value="CBS_dom"/>
</dbReference>
<dbReference type="InterPro" id="IPR002550">
    <property type="entry name" value="CNNM"/>
</dbReference>
<dbReference type="SUPFAM" id="SSF56176">
    <property type="entry name" value="FAD-binding/transporter-associated domain-like"/>
    <property type="match status" value="1"/>
</dbReference>
<sequence length="445" mass="49388">MTETTEIVLTIGAILLLLILSAFFSGSETALTAASRARMHQAARQGNKHADMVLSLIAQRDRLIGAILLGNNLVNILASALATSLLLRLVGETGVVYATLLMTMLVLIFAEVLPKTYAIAQSEKMALFVAPTIRMVIIVFSPVVTAVQFIVRMTLRTFGIEISHEITTELHEEELRGVIELHEGEDPEIQQERSMLRSILELDDVEVGEIMTHRRNVVMLDVQKDVGENVDAALESPFTRLPVYQDEADNIVGVLHAKSLLREVRARNGNVEDLDLAAVASDPWFIPDSTSLLDQLEAFKKRREHFAVVVDEYGTFMGIVTLEDILEEIVGDIDDETDVSMPGVRPQPDGSYIIDGTVTLRDLNRDLDWELPDDDASTIAGLVLHEARMIPEPGQSFVFHGLRFDILRRQRNQITALKVTPMADEDEQDQTTNPSDETTPSRAAE</sequence>
<keyword evidence="6 10" id="KW-1133">Transmembrane helix</keyword>
<name>A0A437QPU5_9PROT</name>
<dbReference type="GO" id="GO:0050660">
    <property type="term" value="F:flavin adenine dinucleotide binding"/>
    <property type="evidence" value="ECO:0007669"/>
    <property type="project" value="InterPro"/>
</dbReference>
<protein>
    <submittedName>
        <fullName evidence="15">HlyC/CorC family transporter</fullName>
    </submittedName>
</protein>
<evidence type="ECO:0000256" key="8">
    <source>
        <dbReference type="ARBA" id="ARBA00023136"/>
    </source>
</evidence>
<dbReference type="Proteomes" id="UP000287447">
    <property type="component" value="Unassembled WGS sequence"/>
</dbReference>
<dbReference type="OrthoDB" id="9805314at2"/>
<dbReference type="EMBL" id="SADE01000002">
    <property type="protein sequence ID" value="RVU36487.1"/>
    <property type="molecule type" value="Genomic_DNA"/>
</dbReference>
<dbReference type="CDD" id="cd04590">
    <property type="entry name" value="CBS_pair_CorC_HlyC_assoc"/>
    <property type="match status" value="1"/>
</dbReference>
<dbReference type="InterPro" id="IPR036318">
    <property type="entry name" value="FAD-bd_PCMH-like_sf"/>
</dbReference>
<proteinExistence type="inferred from homology"/>
<keyword evidence="8 10" id="KW-0472">Membrane</keyword>
<gene>
    <name evidence="15" type="ORF">EOI86_14940</name>
</gene>
<keyword evidence="3" id="KW-1003">Cell membrane</keyword>
<feature type="region of interest" description="Disordered" evidence="11">
    <location>
        <begin position="417"/>
        <end position="445"/>
    </location>
</feature>
<dbReference type="RefSeq" id="WP_127765963.1">
    <property type="nucleotide sequence ID" value="NZ_SADE01000002.1"/>
</dbReference>
<dbReference type="AlphaFoldDB" id="A0A437QPU5"/>
<feature type="transmembrane region" description="Helical" evidence="12">
    <location>
        <begin position="7"/>
        <end position="26"/>
    </location>
</feature>
<dbReference type="PANTHER" id="PTHR22777:SF32">
    <property type="entry name" value="UPF0053 INNER MEMBRANE PROTEIN YFJD"/>
    <property type="match status" value="1"/>
</dbReference>
<dbReference type="SMART" id="SM01091">
    <property type="entry name" value="CorC_HlyC"/>
    <property type="match status" value="1"/>
</dbReference>
<feature type="transmembrane region" description="Helical" evidence="12">
    <location>
        <begin position="125"/>
        <end position="151"/>
    </location>
</feature>
<dbReference type="InterPro" id="IPR044751">
    <property type="entry name" value="Ion_transp-like_CBS"/>
</dbReference>
<comment type="caution">
    <text evidence="15">The sequence shown here is derived from an EMBL/GenBank/DDBJ whole genome shotgun (WGS) entry which is preliminary data.</text>
</comment>
<evidence type="ECO:0000256" key="12">
    <source>
        <dbReference type="SAM" id="Phobius"/>
    </source>
</evidence>
<organism evidence="15 16">
    <name type="scientific">Hwanghaeella grinnelliae</name>
    <dbReference type="NCBI Taxonomy" id="2500179"/>
    <lineage>
        <taxon>Bacteria</taxon>
        <taxon>Pseudomonadati</taxon>
        <taxon>Pseudomonadota</taxon>
        <taxon>Alphaproteobacteria</taxon>
        <taxon>Rhodospirillales</taxon>
        <taxon>Rhodospirillaceae</taxon>
        <taxon>Hwanghaeella</taxon>
    </lineage>
</organism>
<dbReference type="PROSITE" id="PS51371">
    <property type="entry name" value="CBS"/>
    <property type="match status" value="2"/>
</dbReference>
<dbReference type="InterPro" id="IPR016169">
    <property type="entry name" value="FAD-bd_PCMH_sub2"/>
</dbReference>
<evidence type="ECO:0000256" key="11">
    <source>
        <dbReference type="SAM" id="MobiDB-lite"/>
    </source>
</evidence>
<accession>A0A437QPU5</accession>
<keyword evidence="7 9" id="KW-0129">CBS domain</keyword>
<feature type="domain" description="CBS" evidence="13">
    <location>
        <begin position="279"/>
        <end position="336"/>
    </location>
</feature>
<evidence type="ECO:0000256" key="3">
    <source>
        <dbReference type="ARBA" id="ARBA00022475"/>
    </source>
</evidence>
<feature type="transmembrane region" description="Helical" evidence="12">
    <location>
        <begin position="63"/>
        <end position="87"/>
    </location>
</feature>
<evidence type="ECO:0000313" key="15">
    <source>
        <dbReference type="EMBL" id="RVU36487.1"/>
    </source>
</evidence>
<evidence type="ECO:0000256" key="9">
    <source>
        <dbReference type="PROSITE-ProRule" id="PRU00703"/>
    </source>
</evidence>
<dbReference type="FunFam" id="3.10.580.10:FF:000002">
    <property type="entry name" value="Magnesium/cobalt efflux protein CorC"/>
    <property type="match status" value="1"/>
</dbReference>
<evidence type="ECO:0000259" key="14">
    <source>
        <dbReference type="PROSITE" id="PS51846"/>
    </source>
</evidence>
<dbReference type="InterPro" id="IPR046342">
    <property type="entry name" value="CBS_dom_sf"/>
</dbReference>
<keyword evidence="16" id="KW-1185">Reference proteome</keyword>
<dbReference type="Gene3D" id="3.10.580.10">
    <property type="entry name" value="CBS-domain"/>
    <property type="match status" value="1"/>
</dbReference>
<evidence type="ECO:0000256" key="10">
    <source>
        <dbReference type="PROSITE-ProRule" id="PRU01193"/>
    </source>
</evidence>
<feature type="compositionally biased region" description="Polar residues" evidence="11">
    <location>
        <begin position="430"/>
        <end position="445"/>
    </location>
</feature>
<keyword evidence="4 10" id="KW-0812">Transmembrane</keyword>
<feature type="transmembrane region" description="Helical" evidence="12">
    <location>
        <begin position="94"/>
        <end position="113"/>
    </location>
</feature>
<evidence type="ECO:0000256" key="5">
    <source>
        <dbReference type="ARBA" id="ARBA00022737"/>
    </source>
</evidence>
<evidence type="ECO:0000256" key="6">
    <source>
        <dbReference type="ARBA" id="ARBA00022989"/>
    </source>
</evidence>
<dbReference type="Gene3D" id="3.30.465.10">
    <property type="match status" value="1"/>
</dbReference>
<evidence type="ECO:0000256" key="7">
    <source>
        <dbReference type="ARBA" id="ARBA00023122"/>
    </source>
</evidence>
<dbReference type="Pfam" id="PF00571">
    <property type="entry name" value="CBS"/>
    <property type="match status" value="2"/>
</dbReference>
<comment type="subcellular location">
    <subcellularLocation>
        <location evidence="1">Cell membrane</location>
        <topology evidence="1">Multi-pass membrane protein</topology>
    </subcellularLocation>
</comment>
<dbReference type="SUPFAM" id="SSF54631">
    <property type="entry name" value="CBS-domain pair"/>
    <property type="match status" value="1"/>
</dbReference>
<reference evidence="16" key="1">
    <citation type="submission" date="2019-01" db="EMBL/GenBank/DDBJ databases">
        <title>Gri0909 isolated from a small marine red alga.</title>
        <authorList>
            <person name="Kim J."/>
            <person name="Jeong S.E."/>
            <person name="Jeon C.O."/>
        </authorList>
    </citation>
    <scope>NUCLEOTIDE SEQUENCE [LARGE SCALE GENOMIC DNA]</scope>
    <source>
        <strain evidence="16">Gri0909</strain>
    </source>
</reference>
<evidence type="ECO:0000256" key="2">
    <source>
        <dbReference type="ARBA" id="ARBA00006446"/>
    </source>
</evidence>
<dbReference type="Pfam" id="PF03471">
    <property type="entry name" value="CorC_HlyC"/>
    <property type="match status" value="1"/>
</dbReference>
<keyword evidence="5" id="KW-0677">Repeat</keyword>
<dbReference type="PROSITE" id="PS51846">
    <property type="entry name" value="CNNM"/>
    <property type="match status" value="1"/>
</dbReference>
<evidence type="ECO:0000256" key="4">
    <source>
        <dbReference type="ARBA" id="ARBA00022692"/>
    </source>
</evidence>
<evidence type="ECO:0000259" key="13">
    <source>
        <dbReference type="PROSITE" id="PS51371"/>
    </source>
</evidence>
<feature type="domain" description="CBS" evidence="13">
    <location>
        <begin position="211"/>
        <end position="274"/>
    </location>
</feature>
<dbReference type="GO" id="GO:0005886">
    <property type="term" value="C:plasma membrane"/>
    <property type="evidence" value="ECO:0007669"/>
    <property type="project" value="UniProtKB-SubCell"/>
</dbReference>
<evidence type="ECO:0000256" key="1">
    <source>
        <dbReference type="ARBA" id="ARBA00004651"/>
    </source>
</evidence>
<feature type="domain" description="CNNM transmembrane" evidence="14">
    <location>
        <begin position="3"/>
        <end position="192"/>
    </location>
</feature>
<dbReference type="Pfam" id="PF01595">
    <property type="entry name" value="CNNM"/>
    <property type="match status" value="1"/>
</dbReference>
<dbReference type="InterPro" id="IPR005170">
    <property type="entry name" value="Transptr-assoc_dom"/>
</dbReference>
<evidence type="ECO:0000313" key="16">
    <source>
        <dbReference type="Proteomes" id="UP000287447"/>
    </source>
</evidence>
<comment type="similarity">
    <text evidence="2">Belongs to the UPF0053 family. Hemolysin C subfamily.</text>
</comment>